<comment type="caution">
    <text evidence="1">The sequence shown here is derived from an EMBL/GenBank/DDBJ whole genome shotgun (WGS) entry which is preliminary data.</text>
</comment>
<accession>A0AAW0BLE7</accession>
<keyword evidence="2" id="KW-1185">Reference proteome</keyword>
<organism evidence="1 2">
    <name type="scientific">Paramarasmius palmivorus</name>
    <dbReference type="NCBI Taxonomy" id="297713"/>
    <lineage>
        <taxon>Eukaryota</taxon>
        <taxon>Fungi</taxon>
        <taxon>Dikarya</taxon>
        <taxon>Basidiomycota</taxon>
        <taxon>Agaricomycotina</taxon>
        <taxon>Agaricomycetes</taxon>
        <taxon>Agaricomycetidae</taxon>
        <taxon>Agaricales</taxon>
        <taxon>Marasmiineae</taxon>
        <taxon>Marasmiaceae</taxon>
        <taxon>Paramarasmius</taxon>
    </lineage>
</organism>
<dbReference type="EMBL" id="JAYKXP010000096">
    <property type="protein sequence ID" value="KAK7027430.1"/>
    <property type="molecule type" value="Genomic_DNA"/>
</dbReference>
<evidence type="ECO:0000313" key="1">
    <source>
        <dbReference type="EMBL" id="KAK7027430.1"/>
    </source>
</evidence>
<reference evidence="1 2" key="1">
    <citation type="submission" date="2024-01" db="EMBL/GenBank/DDBJ databases">
        <title>A draft genome for a cacao thread blight-causing isolate of Paramarasmius palmivorus.</title>
        <authorList>
            <person name="Baruah I.K."/>
            <person name="Bukari Y."/>
            <person name="Amoako-Attah I."/>
            <person name="Meinhardt L.W."/>
            <person name="Bailey B.A."/>
            <person name="Cohen S.P."/>
        </authorList>
    </citation>
    <scope>NUCLEOTIDE SEQUENCE [LARGE SCALE GENOMIC DNA]</scope>
    <source>
        <strain evidence="1 2">GH-12</strain>
    </source>
</reference>
<proteinExistence type="predicted"/>
<name>A0AAW0BLE7_9AGAR</name>
<gene>
    <name evidence="1" type="ORF">VNI00_015266</name>
</gene>
<dbReference type="Proteomes" id="UP001383192">
    <property type="component" value="Unassembled WGS sequence"/>
</dbReference>
<sequence>MENSPATDLSTPLSSGLVNAINGLMSGTLTVRDTEAMDNFGEQEMAALDAVVATLVKKTYLTRFVDTRYQIAVENPPATKALPTMTVVCQNCQNVVNLPLPDNRWYCVVRGLRIGFVRGWENVKRVVLHVPENKYAAYGTKETARKAFLLALAANEATVIVTTDFAVAYEPLVTGDGFLYP</sequence>
<dbReference type="AlphaFoldDB" id="A0AAW0BLE7"/>
<evidence type="ECO:0000313" key="2">
    <source>
        <dbReference type="Proteomes" id="UP001383192"/>
    </source>
</evidence>
<protein>
    <submittedName>
        <fullName evidence="1">Uncharacterized protein</fullName>
    </submittedName>
</protein>